<dbReference type="RefSeq" id="WP_175250026.1">
    <property type="nucleotide sequence ID" value="NZ_JBHSXS010000004.1"/>
</dbReference>
<dbReference type="EMBL" id="JBHSXS010000004">
    <property type="protein sequence ID" value="MFC6880186.1"/>
    <property type="molecule type" value="Genomic_DNA"/>
</dbReference>
<organism evidence="2 3">
    <name type="scientific">Actinomadura yumaensis</name>
    <dbReference type="NCBI Taxonomy" id="111807"/>
    <lineage>
        <taxon>Bacteria</taxon>
        <taxon>Bacillati</taxon>
        <taxon>Actinomycetota</taxon>
        <taxon>Actinomycetes</taxon>
        <taxon>Streptosporangiales</taxon>
        <taxon>Thermomonosporaceae</taxon>
        <taxon>Actinomadura</taxon>
    </lineage>
</organism>
<proteinExistence type="predicted"/>
<dbReference type="PANTHER" id="PTHR22572">
    <property type="entry name" value="SUGAR-1-PHOSPHATE GUANYL TRANSFERASE"/>
    <property type="match status" value="1"/>
</dbReference>
<evidence type="ECO:0000313" key="2">
    <source>
        <dbReference type="EMBL" id="MFC6880186.1"/>
    </source>
</evidence>
<dbReference type="Pfam" id="PF00483">
    <property type="entry name" value="NTP_transferase"/>
    <property type="match status" value="1"/>
</dbReference>
<accession>A0ABW2CEN9</accession>
<evidence type="ECO:0000259" key="1">
    <source>
        <dbReference type="Pfam" id="PF00483"/>
    </source>
</evidence>
<dbReference type="SUPFAM" id="SSF53448">
    <property type="entry name" value="Nucleotide-diphospho-sugar transferases"/>
    <property type="match status" value="1"/>
</dbReference>
<dbReference type="Proteomes" id="UP001596380">
    <property type="component" value="Unassembled WGS sequence"/>
</dbReference>
<gene>
    <name evidence="2" type="ORF">ACFQKB_10465</name>
</gene>
<dbReference type="InterPro" id="IPR029044">
    <property type="entry name" value="Nucleotide-diphossugar_trans"/>
</dbReference>
<keyword evidence="3" id="KW-1185">Reference proteome</keyword>
<sequence>MIHGAKAQVRQAIILAGGQGTRMRPLTEDSPKALIPIAGKAILDWQLDWLVGGGVEHVVISCGYLAEVLDEHVSSRRWPLEIELAVEPESLGRGGGLRFAAGRLPFPKERWLAFNGDVLTRFSLADFVDRHHEVEAAATIALAPYRTSWGIADLDAADRVRGFEQSPRLPYWVNGGGYVFEPSIVELLPERGDHEDTTFPRLAIDGHLAGFKIDGYWRGVDTVKDVKEAGEEVTRMGW</sequence>
<feature type="domain" description="Nucleotidyl transferase" evidence="1">
    <location>
        <begin position="12"/>
        <end position="234"/>
    </location>
</feature>
<dbReference type="CDD" id="cd04181">
    <property type="entry name" value="NTP_transferase"/>
    <property type="match status" value="1"/>
</dbReference>
<dbReference type="Gene3D" id="3.90.550.10">
    <property type="entry name" value="Spore Coat Polysaccharide Biosynthesis Protein SpsA, Chain A"/>
    <property type="match status" value="1"/>
</dbReference>
<dbReference type="InterPro" id="IPR050486">
    <property type="entry name" value="Mannose-1P_guanyltransferase"/>
</dbReference>
<dbReference type="InterPro" id="IPR005835">
    <property type="entry name" value="NTP_transferase_dom"/>
</dbReference>
<comment type="caution">
    <text evidence="2">The sequence shown here is derived from an EMBL/GenBank/DDBJ whole genome shotgun (WGS) entry which is preliminary data.</text>
</comment>
<name>A0ABW2CEN9_9ACTN</name>
<protein>
    <submittedName>
        <fullName evidence="2">NDP-sugar synthase</fullName>
    </submittedName>
</protein>
<reference evidence="3" key="1">
    <citation type="journal article" date="2019" name="Int. J. Syst. Evol. Microbiol.">
        <title>The Global Catalogue of Microorganisms (GCM) 10K type strain sequencing project: providing services to taxonomists for standard genome sequencing and annotation.</title>
        <authorList>
            <consortium name="The Broad Institute Genomics Platform"/>
            <consortium name="The Broad Institute Genome Sequencing Center for Infectious Disease"/>
            <person name="Wu L."/>
            <person name="Ma J."/>
        </authorList>
    </citation>
    <scope>NUCLEOTIDE SEQUENCE [LARGE SCALE GENOMIC DNA]</scope>
    <source>
        <strain evidence="3">JCM 3369</strain>
    </source>
</reference>
<evidence type="ECO:0000313" key="3">
    <source>
        <dbReference type="Proteomes" id="UP001596380"/>
    </source>
</evidence>